<dbReference type="InterPro" id="IPR010272">
    <property type="entry name" value="T6SS_TssF"/>
</dbReference>
<dbReference type="PIRSF" id="PIRSF028304">
    <property type="entry name" value="UCP028304"/>
    <property type="match status" value="1"/>
</dbReference>
<evidence type="ECO:0000313" key="2">
    <source>
        <dbReference type="Proteomes" id="UP000247689"/>
    </source>
</evidence>
<protein>
    <submittedName>
        <fullName evidence="1">Type VI secretion system baseplate subunit TssF</fullName>
    </submittedName>
</protein>
<sequence length="602" mass="68417">MKDNLLSYYNKELSYFRSYSKEFAKKHPKVAGNLGLSETNIEDPHVARLIEAVSFLTARVQQNIDAGLPQLTQSIFSVLYPDYFAPLPATGVFSFRLKEGTDKPYIIERGTRFRAIQSGMTECRFRTCYETTLYPVTIDKVSYSGLPFEFPELPNRRIKVQSRLKIDVVATSNNLDDEGFVMPRLRCFLKGQQEYTAKLFELIHNDCVLLTIADKSDPQNKKVLSKSSIKQVGFADEESVIPYDKKSFSGYRVLSEFYHTPDKFLFFEIEGFDQRFAQGGTEKEITLYCREHYAELEQYLTPKNFVLGASAAINLFEHTPELIDVEAAINDYKVRPSAGQPDSYEVHHIKQVNSIDEKGDKETLLPIYKPNNDKQQSWVWNFHRETATMAGGKVSAGLDTIITLIGQGKEHQPRPKFLQLVTECSNRNLPNKLRLSEGGCQILFAKPTPTIDQIKLESSLTKPKRPQINDQSRWQLARHINLSYLSEQGVDGLKELLSLYNFFGLPEVENMIDGIQQLTIEPSVSRAVIGGHSGVIHGNDITLVCDDEYYTGTSVYFFGCVLNVFLSQLCQVNSYVKLAIRLQGHTDKVYQWPVLNGKVKLL</sequence>
<proteinExistence type="predicted"/>
<dbReference type="PANTHER" id="PTHR35370:SF1">
    <property type="entry name" value="TYPE VI SECRETION SYSTEM COMPONENT TSSF1"/>
    <property type="match status" value="1"/>
</dbReference>
<dbReference type="EMBL" id="QICH01000001">
    <property type="protein sequence ID" value="PXF64388.1"/>
    <property type="molecule type" value="Genomic_DNA"/>
</dbReference>
<gene>
    <name evidence="1" type="primary">vasA</name>
    <name evidence="1" type="ORF">DL796_04410</name>
</gene>
<dbReference type="Proteomes" id="UP000247689">
    <property type="component" value="Unassembled WGS sequence"/>
</dbReference>
<accession>A0A318D9R1</accession>
<dbReference type="OrthoDB" id="9763676at2"/>
<dbReference type="NCBIfam" id="TIGR03359">
    <property type="entry name" value="VI_chp_6"/>
    <property type="match status" value="1"/>
</dbReference>
<comment type="caution">
    <text evidence="1">The sequence shown here is derived from an EMBL/GenBank/DDBJ whole genome shotgun (WGS) entry which is preliminary data.</text>
</comment>
<evidence type="ECO:0000313" key="1">
    <source>
        <dbReference type="EMBL" id="PXF64388.1"/>
    </source>
</evidence>
<organism evidence="1 2">
    <name type="scientific">Kangiella spongicola</name>
    <dbReference type="NCBI Taxonomy" id="796379"/>
    <lineage>
        <taxon>Bacteria</taxon>
        <taxon>Pseudomonadati</taxon>
        <taxon>Pseudomonadota</taxon>
        <taxon>Gammaproteobacteria</taxon>
        <taxon>Kangiellales</taxon>
        <taxon>Kangiellaceae</taxon>
        <taxon>Kangiella</taxon>
    </lineage>
</organism>
<dbReference type="PANTHER" id="PTHR35370">
    <property type="entry name" value="CYTOPLASMIC PROTEIN-RELATED-RELATED"/>
    <property type="match status" value="1"/>
</dbReference>
<dbReference type="AlphaFoldDB" id="A0A318D9R1"/>
<reference evidence="1 2" key="1">
    <citation type="submission" date="2018-05" db="EMBL/GenBank/DDBJ databases">
        <title>Kangiella spongicola genome sequence.</title>
        <authorList>
            <person name="Maclea K.S."/>
            <person name="Goen A.E."/>
            <person name="Kelley C."/>
            <person name="Underriner A."/>
            <person name="Silverwood T."/>
            <person name="Trachtenberg A.M."/>
        </authorList>
    </citation>
    <scope>NUCLEOTIDE SEQUENCE [LARGE SCALE GENOMIC DNA]</scope>
    <source>
        <strain evidence="1 2">ATCC BAA-2076</strain>
    </source>
</reference>
<dbReference type="Pfam" id="PF05947">
    <property type="entry name" value="T6SS_TssF"/>
    <property type="match status" value="1"/>
</dbReference>
<keyword evidence="2" id="KW-1185">Reference proteome</keyword>
<dbReference type="RefSeq" id="WP_110200354.1">
    <property type="nucleotide sequence ID" value="NZ_QICH01000001.1"/>
</dbReference>
<name>A0A318D9R1_9GAMM</name>